<dbReference type="SUPFAM" id="SSF158499">
    <property type="entry name" value="DnaD domain-like"/>
    <property type="match status" value="1"/>
</dbReference>
<dbReference type="AlphaFoldDB" id="A0A1I4EXA9"/>
<dbReference type="RefSeq" id="WP_004257142.1">
    <property type="nucleotide sequence ID" value="NZ_CAXVJC010000003.1"/>
</dbReference>
<evidence type="ECO:0000256" key="1">
    <source>
        <dbReference type="ARBA" id="ARBA00093462"/>
    </source>
</evidence>
<dbReference type="InterPro" id="IPR053162">
    <property type="entry name" value="DnaD"/>
</dbReference>
<evidence type="ECO:0000313" key="3">
    <source>
        <dbReference type="EMBL" id="SFL09176.1"/>
    </source>
</evidence>
<gene>
    <name evidence="3" type="ORF">SAMN05216438_101198</name>
</gene>
<accession>A0A1I4EXA9</accession>
<dbReference type="Gene3D" id="1.10.10.630">
    <property type="entry name" value="DnaD domain-like"/>
    <property type="match status" value="1"/>
</dbReference>
<dbReference type="PANTHER" id="PTHR37293">
    <property type="entry name" value="PHAGE REPLICATION PROTEIN-RELATED"/>
    <property type="match status" value="1"/>
</dbReference>
<reference evidence="3 4" key="1">
    <citation type="submission" date="2016-10" db="EMBL/GenBank/DDBJ databases">
        <authorList>
            <person name="de Groot N.N."/>
        </authorList>
    </citation>
    <scope>NUCLEOTIDE SEQUENCE [LARGE SCALE GENOMIC DNA]</scope>
    <source>
        <strain evidence="3 4">M79</strain>
    </source>
</reference>
<dbReference type="Proteomes" id="UP000181969">
    <property type="component" value="Unassembled WGS sequence"/>
</dbReference>
<dbReference type="OrthoDB" id="9770238at2"/>
<name>A0A1I4EXA9_9LACT</name>
<dbReference type="PANTHER" id="PTHR37293:SF6">
    <property type="entry name" value="DNA REPLICATION PROTEIN DNAD"/>
    <property type="match status" value="1"/>
</dbReference>
<dbReference type="NCBIfam" id="TIGR01446">
    <property type="entry name" value="DnaD_dom"/>
    <property type="match status" value="1"/>
</dbReference>
<dbReference type="InterPro" id="IPR006343">
    <property type="entry name" value="DnaB/C_C"/>
</dbReference>
<dbReference type="EMBL" id="FOTJ01000001">
    <property type="protein sequence ID" value="SFL09176.1"/>
    <property type="molecule type" value="Genomic_DNA"/>
</dbReference>
<dbReference type="InterPro" id="IPR036388">
    <property type="entry name" value="WH-like_DNA-bd_sf"/>
</dbReference>
<evidence type="ECO:0000313" key="4">
    <source>
        <dbReference type="Proteomes" id="UP000181969"/>
    </source>
</evidence>
<evidence type="ECO:0000259" key="2">
    <source>
        <dbReference type="Pfam" id="PF07261"/>
    </source>
</evidence>
<sequence>MTYYENYMTGHIVLPHAMLEHFAQVFPSAEDFLVWLYLYENRDIAPSEIATKIGKKLADVNRSIDNLQEFGSLKVTLLGIAGDMETIFDVTPALKKLDQLEGLAKEEHAETTAPTQQNKSQLQELVHIFEAEMGMITPMQSEELRILLFEDKYDFELIKLALREAVVNRKVSLNYIKAILRNWRNDGLMSTQAVEQRKEERTEATQNHKNTDFYIPMDGPWNGK</sequence>
<proteinExistence type="inferred from homology"/>
<feature type="domain" description="DnaB/C C-terminal" evidence="2">
    <location>
        <begin position="127"/>
        <end position="197"/>
    </location>
</feature>
<dbReference type="InterPro" id="IPR034829">
    <property type="entry name" value="DnaD-like_sf"/>
</dbReference>
<dbReference type="Pfam" id="PF07261">
    <property type="entry name" value="DnaB_2"/>
    <property type="match status" value="1"/>
</dbReference>
<organism evidence="3 4">
    <name type="scientific">Lactococcus garvieae</name>
    <dbReference type="NCBI Taxonomy" id="1363"/>
    <lineage>
        <taxon>Bacteria</taxon>
        <taxon>Bacillati</taxon>
        <taxon>Bacillota</taxon>
        <taxon>Bacilli</taxon>
        <taxon>Lactobacillales</taxon>
        <taxon>Streptococcaceae</taxon>
        <taxon>Lactococcus</taxon>
    </lineage>
</organism>
<comment type="similarity">
    <text evidence="1">Belongs to the DnaB/DnaD family.</text>
</comment>
<dbReference type="Gene3D" id="1.10.10.10">
    <property type="entry name" value="Winged helix-like DNA-binding domain superfamily/Winged helix DNA-binding domain"/>
    <property type="match status" value="1"/>
</dbReference>
<protein>
    <submittedName>
        <fullName evidence="3">DNA replication protein DnaD</fullName>
    </submittedName>
</protein>